<dbReference type="Proteomes" id="UP000076038">
    <property type="component" value="Chromosome"/>
</dbReference>
<keyword evidence="12" id="KW-1185">Reference proteome</keyword>
<feature type="transmembrane region" description="Helical" evidence="9">
    <location>
        <begin position="415"/>
        <end position="432"/>
    </location>
</feature>
<proteinExistence type="inferred from homology"/>
<evidence type="ECO:0000256" key="7">
    <source>
        <dbReference type="ARBA" id="ARBA00047599"/>
    </source>
</evidence>
<sequence length="484" mass="51836">MSSAHGCYFNFRVDSAGTAEFHGGSSAIYKKCVLGKGSAVKTYDVVIVGSGFGALAAAKALGKAGVTFSLISSTTEHLFQPLLYQAATGMISTGEIAPPIRRILAQYDSADVRLGRVVDVDPESHQVTYVGGGERHTIGFGRLIVATGATQAYFGRDEFKDRTFALKTVDDAIALREQILSCYEKAHQTTDLDVRKELLSFVVVGAGATGVELAGQIRDLAHRYFAGSFPDIGPDDVTVTLVDGVKEVLPAFGGKLSAYARTKLEKSGVDVVTGAMVTDIADDVVTVQDVDSKTSRTYPAKTVIWSAGVQASELAATIADRTGCETDRAGRLLVHDDLTVGTAKDIYAIGDVTSLHKLPGQSPVAMQQGRHVAKTIIGKVDAGTPFKYVDKGSMSIVGRFSAVARLFGKVDMSGPIAWLMWLAVHLMYLVGFRNRYVAVVSWMTSYIGDKRPHFQYTDKSGSMLELADETSDDETADNEERSAA</sequence>
<dbReference type="EC" id="1.6.5.9" evidence="2"/>
<dbReference type="PATRIC" id="fig|1653479.3.peg.377"/>
<dbReference type="InterPro" id="IPR036188">
    <property type="entry name" value="FAD/NAD-bd_sf"/>
</dbReference>
<feature type="region of interest" description="Disordered" evidence="8">
    <location>
        <begin position="465"/>
        <end position="484"/>
    </location>
</feature>
<keyword evidence="3" id="KW-0285">Flavoprotein</keyword>
<dbReference type="Gene3D" id="3.50.50.100">
    <property type="match status" value="1"/>
</dbReference>
<keyword evidence="6" id="KW-0520">NAD</keyword>
<evidence type="ECO:0000256" key="8">
    <source>
        <dbReference type="SAM" id="MobiDB-lite"/>
    </source>
</evidence>
<evidence type="ECO:0000313" key="11">
    <source>
        <dbReference type="EMBL" id="AMY21700.1"/>
    </source>
</evidence>
<dbReference type="Pfam" id="PF07992">
    <property type="entry name" value="Pyr_redox_2"/>
    <property type="match status" value="1"/>
</dbReference>
<evidence type="ECO:0000256" key="5">
    <source>
        <dbReference type="ARBA" id="ARBA00023002"/>
    </source>
</evidence>
<dbReference type="InterPro" id="IPR045024">
    <property type="entry name" value="NDH-2"/>
</dbReference>
<dbReference type="EMBL" id="CP015220">
    <property type="protein sequence ID" value="AMY21700.1"/>
    <property type="molecule type" value="Genomic_DNA"/>
</dbReference>
<accession>A0A143QF61</accession>
<dbReference type="PRINTS" id="PR00368">
    <property type="entry name" value="FADPNR"/>
</dbReference>
<dbReference type="InterPro" id="IPR023753">
    <property type="entry name" value="FAD/NAD-binding_dom"/>
</dbReference>
<dbReference type="AlphaFoldDB" id="A0A143QF61"/>
<evidence type="ECO:0000256" key="6">
    <source>
        <dbReference type="ARBA" id="ARBA00023027"/>
    </source>
</evidence>
<dbReference type="SUPFAM" id="SSF51905">
    <property type="entry name" value="FAD/NAD(P)-binding domain"/>
    <property type="match status" value="1"/>
</dbReference>
<feature type="domain" description="FAD/NAD(P)-binding" evidence="10">
    <location>
        <begin position="43"/>
        <end position="369"/>
    </location>
</feature>
<reference evidence="11 12" key="1">
    <citation type="journal article" date="2016" name="Genome Announc.">
        <title>Complete Genome and Plasmid Sequences for Rhodococcus fascians D188 and Draft Sequences for Rhodococcus Isolates PBTS 1 and PBTS 2.</title>
        <authorList>
            <person name="Stamler R.A."/>
            <person name="Vereecke D."/>
            <person name="Zhang Y."/>
            <person name="Schilkey F."/>
            <person name="Devitt N."/>
            <person name="Randall J.J."/>
        </authorList>
    </citation>
    <scope>NUCLEOTIDE SEQUENCE [LARGE SCALE GENOMIC DNA]</scope>
    <source>
        <strain evidence="11 12">PBTS2</strain>
    </source>
</reference>
<dbReference type="PANTHER" id="PTHR43706">
    <property type="entry name" value="NADH DEHYDROGENASE"/>
    <property type="match status" value="1"/>
</dbReference>
<evidence type="ECO:0000256" key="3">
    <source>
        <dbReference type="ARBA" id="ARBA00022630"/>
    </source>
</evidence>
<keyword evidence="9" id="KW-1133">Transmembrane helix</keyword>
<dbReference type="GO" id="GO:0050136">
    <property type="term" value="F:NADH dehydrogenase (quinone) (non-electrogenic) activity"/>
    <property type="evidence" value="ECO:0007669"/>
    <property type="project" value="UniProtKB-EC"/>
</dbReference>
<comment type="similarity">
    <text evidence="1">Belongs to the NADH dehydrogenase family.</text>
</comment>
<comment type="catalytic activity">
    <reaction evidence="7">
        <text>a quinone + NADH + H(+) = a quinol + NAD(+)</text>
        <dbReference type="Rhea" id="RHEA:46160"/>
        <dbReference type="ChEBI" id="CHEBI:15378"/>
        <dbReference type="ChEBI" id="CHEBI:24646"/>
        <dbReference type="ChEBI" id="CHEBI:57540"/>
        <dbReference type="ChEBI" id="CHEBI:57945"/>
        <dbReference type="ChEBI" id="CHEBI:132124"/>
        <dbReference type="EC" id="1.6.5.9"/>
    </reaction>
</comment>
<feature type="compositionally biased region" description="Acidic residues" evidence="8">
    <location>
        <begin position="466"/>
        <end position="477"/>
    </location>
</feature>
<evidence type="ECO:0000313" key="12">
    <source>
        <dbReference type="Proteomes" id="UP000076038"/>
    </source>
</evidence>
<gene>
    <name evidence="11" type="primary">ndh</name>
    <name evidence="11" type="ORF">A3Q41_00376</name>
</gene>
<organism evidence="11 12">
    <name type="scientific">Rhodococcoides fascians</name>
    <name type="common">Rhodococcus fascians</name>
    <dbReference type="NCBI Taxonomy" id="1828"/>
    <lineage>
        <taxon>Bacteria</taxon>
        <taxon>Bacillati</taxon>
        <taxon>Actinomycetota</taxon>
        <taxon>Actinomycetes</taxon>
        <taxon>Mycobacteriales</taxon>
        <taxon>Nocardiaceae</taxon>
        <taxon>Rhodococcoides</taxon>
    </lineage>
</organism>
<keyword evidence="5 11" id="KW-0560">Oxidoreductase</keyword>
<evidence type="ECO:0000256" key="9">
    <source>
        <dbReference type="SAM" id="Phobius"/>
    </source>
</evidence>
<keyword evidence="4" id="KW-0274">FAD</keyword>
<dbReference type="KEGG" id="rhs:A3Q41_00376"/>
<dbReference type="PANTHER" id="PTHR43706:SF47">
    <property type="entry name" value="EXTERNAL NADH-UBIQUINONE OXIDOREDUCTASE 1, MITOCHONDRIAL-RELATED"/>
    <property type="match status" value="1"/>
</dbReference>
<dbReference type="PRINTS" id="PR00411">
    <property type="entry name" value="PNDRDTASEI"/>
</dbReference>
<evidence type="ECO:0000259" key="10">
    <source>
        <dbReference type="Pfam" id="PF07992"/>
    </source>
</evidence>
<reference evidence="12" key="2">
    <citation type="submission" date="2016-04" db="EMBL/GenBank/DDBJ databases">
        <title>Complete Genome and Plasmid Sequences for Rhodococcus fascians D188 and Draft Sequences for Rhodococcus spp. Isolates PBTS 1 and PBTS 2.</title>
        <authorList>
            <person name="Stamer R."/>
            <person name="Vereecke D."/>
            <person name="Zhang Y."/>
            <person name="Schilkey F."/>
            <person name="Devitt N."/>
            <person name="Randall J."/>
        </authorList>
    </citation>
    <scope>NUCLEOTIDE SEQUENCE [LARGE SCALE GENOMIC DNA]</scope>
    <source>
        <strain evidence="12">PBTS2</strain>
    </source>
</reference>
<keyword evidence="9" id="KW-0472">Membrane</keyword>
<keyword evidence="9" id="KW-0812">Transmembrane</keyword>
<evidence type="ECO:0000256" key="4">
    <source>
        <dbReference type="ARBA" id="ARBA00022827"/>
    </source>
</evidence>
<protein>
    <recommendedName>
        <fullName evidence="2">NADH:ubiquinone reductase (non-electrogenic)</fullName>
        <ecNumber evidence="2">1.6.5.9</ecNumber>
    </recommendedName>
</protein>
<name>A0A143QF61_RHOFA</name>
<evidence type="ECO:0000256" key="2">
    <source>
        <dbReference type="ARBA" id="ARBA00012637"/>
    </source>
</evidence>
<evidence type="ECO:0000256" key="1">
    <source>
        <dbReference type="ARBA" id="ARBA00005272"/>
    </source>
</evidence>